<gene>
    <name evidence="3" type="ORF">PSU4_45800</name>
</gene>
<dbReference type="Proteomes" id="UP000321685">
    <property type="component" value="Unassembled WGS sequence"/>
</dbReference>
<evidence type="ECO:0000256" key="2">
    <source>
        <dbReference type="SAM" id="Phobius"/>
    </source>
</evidence>
<accession>A0A511DLD8</accession>
<evidence type="ECO:0000313" key="4">
    <source>
        <dbReference type="Proteomes" id="UP000321685"/>
    </source>
</evidence>
<feature type="transmembrane region" description="Helical" evidence="2">
    <location>
        <begin position="256"/>
        <end position="278"/>
    </location>
</feature>
<dbReference type="NCBIfam" id="NF040603">
    <property type="entry name" value="choice_anch_P"/>
    <property type="match status" value="1"/>
</dbReference>
<protein>
    <submittedName>
        <fullName evidence="3">Uncharacterized protein</fullName>
    </submittedName>
</protein>
<evidence type="ECO:0000313" key="3">
    <source>
        <dbReference type="EMBL" id="GEL25626.1"/>
    </source>
</evidence>
<sequence length="291" mass="28286">MQVVAHPRSRQGQRTPPACPPLPERLTMNSTRHPASRGRRIARSLALVALVPAMAVASAGAAFADVSAVSGSAFGASVNVTVLGGGLVNVGPTPTVTLPAGGSATAVTNSAAQVNAVGLLSTGLLNVSTQGVPGATGSVTSSAQVANPKVGLAIAPAITADAVGSTCTSNSEGSTGSTSIANLRVLGQSVDVSAVPNTGLNVAGVGILYVNEQTLTGSGASTGITVNAVRLTLDAGLGNGTIIIGQSKCAVTGDGVVVPTGAVGGVLLAGVVAAGFGVTQLRRRRRGDVQD</sequence>
<proteinExistence type="predicted"/>
<dbReference type="EMBL" id="BJVJ01000059">
    <property type="protein sequence ID" value="GEL25626.1"/>
    <property type="molecule type" value="Genomic_DNA"/>
</dbReference>
<reference evidence="3 4" key="1">
    <citation type="submission" date="2019-07" db="EMBL/GenBank/DDBJ databases">
        <title>Whole genome shotgun sequence of Pseudonocardia sulfidoxydans NBRC 16205.</title>
        <authorList>
            <person name="Hosoyama A."/>
            <person name="Uohara A."/>
            <person name="Ohji S."/>
            <person name="Ichikawa N."/>
        </authorList>
    </citation>
    <scope>NUCLEOTIDE SEQUENCE [LARGE SCALE GENOMIC DNA]</scope>
    <source>
        <strain evidence="3 4">NBRC 16205</strain>
    </source>
</reference>
<keyword evidence="2" id="KW-0812">Transmembrane</keyword>
<comment type="caution">
    <text evidence="3">The sequence shown here is derived from an EMBL/GenBank/DDBJ whole genome shotgun (WGS) entry which is preliminary data.</text>
</comment>
<dbReference type="AlphaFoldDB" id="A0A511DLD8"/>
<feature type="transmembrane region" description="Helical" evidence="2">
    <location>
        <begin position="45"/>
        <end position="64"/>
    </location>
</feature>
<keyword evidence="4" id="KW-1185">Reference proteome</keyword>
<keyword evidence="2" id="KW-1133">Transmembrane helix</keyword>
<name>A0A511DLD8_9PSEU</name>
<keyword evidence="2" id="KW-0472">Membrane</keyword>
<evidence type="ECO:0000256" key="1">
    <source>
        <dbReference type="SAM" id="MobiDB-lite"/>
    </source>
</evidence>
<feature type="region of interest" description="Disordered" evidence="1">
    <location>
        <begin position="1"/>
        <end position="36"/>
    </location>
</feature>
<organism evidence="3 4">
    <name type="scientific">Pseudonocardia sulfidoxydans NBRC 16205</name>
    <dbReference type="NCBI Taxonomy" id="1223511"/>
    <lineage>
        <taxon>Bacteria</taxon>
        <taxon>Bacillati</taxon>
        <taxon>Actinomycetota</taxon>
        <taxon>Actinomycetes</taxon>
        <taxon>Pseudonocardiales</taxon>
        <taxon>Pseudonocardiaceae</taxon>
        <taxon>Pseudonocardia</taxon>
    </lineage>
</organism>